<sequence length="77" mass="8147">MTNNHSYKGNSGSKNRSKQGGYNQNSYSNNPNKGNGSSSRVFSNPNPPDFVVDPADFPAIGTVTNSRTGPSPNLVMA</sequence>
<reference evidence="2" key="2">
    <citation type="submission" date="2022-01" db="EMBL/GenBank/DDBJ databases">
        <authorList>
            <person name="Yamashiro T."/>
            <person name="Shiraishi A."/>
            <person name="Satake H."/>
            <person name="Nakayama K."/>
        </authorList>
    </citation>
    <scope>NUCLEOTIDE SEQUENCE</scope>
</reference>
<evidence type="ECO:0000256" key="1">
    <source>
        <dbReference type="SAM" id="MobiDB-lite"/>
    </source>
</evidence>
<keyword evidence="3" id="KW-1185">Reference proteome</keyword>
<dbReference type="EMBL" id="BQNB010016042">
    <property type="protein sequence ID" value="GJT47128.1"/>
    <property type="molecule type" value="Genomic_DNA"/>
</dbReference>
<gene>
    <name evidence="2" type="ORF">Tco_0955843</name>
</gene>
<dbReference type="Proteomes" id="UP001151760">
    <property type="component" value="Unassembled WGS sequence"/>
</dbReference>
<proteinExistence type="predicted"/>
<evidence type="ECO:0000313" key="2">
    <source>
        <dbReference type="EMBL" id="GJT47128.1"/>
    </source>
</evidence>
<protein>
    <submittedName>
        <fullName evidence="2">Uncharacterized protein</fullName>
    </submittedName>
</protein>
<comment type="caution">
    <text evidence="2">The sequence shown here is derived from an EMBL/GenBank/DDBJ whole genome shotgun (WGS) entry which is preliminary data.</text>
</comment>
<evidence type="ECO:0000313" key="3">
    <source>
        <dbReference type="Proteomes" id="UP001151760"/>
    </source>
</evidence>
<feature type="compositionally biased region" description="Polar residues" evidence="1">
    <location>
        <begin position="62"/>
        <end position="71"/>
    </location>
</feature>
<accession>A0ABQ5E8C4</accession>
<feature type="compositionally biased region" description="Polar residues" evidence="1">
    <location>
        <begin position="1"/>
        <end position="14"/>
    </location>
</feature>
<name>A0ABQ5E8C4_9ASTR</name>
<feature type="non-terminal residue" evidence="2">
    <location>
        <position position="77"/>
    </location>
</feature>
<organism evidence="2 3">
    <name type="scientific">Tanacetum coccineum</name>
    <dbReference type="NCBI Taxonomy" id="301880"/>
    <lineage>
        <taxon>Eukaryota</taxon>
        <taxon>Viridiplantae</taxon>
        <taxon>Streptophyta</taxon>
        <taxon>Embryophyta</taxon>
        <taxon>Tracheophyta</taxon>
        <taxon>Spermatophyta</taxon>
        <taxon>Magnoliopsida</taxon>
        <taxon>eudicotyledons</taxon>
        <taxon>Gunneridae</taxon>
        <taxon>Pentapetalae</taxon>
        <taxon>asterids</taxon>
        <taxon>campanulids</taxon>
        <taxon>Asterales</taxon>
        <taxon>Asteraceae</taxon>
        <taxon>Asteroideae</taxon>
        <taxon>Anthemideae</taxon>
        <taxon>Anthemidinae</taxon>
        <taxon>Tanacetum</taxon>
    </lineage>
</organism>
<feature type="compositionally biased region" description="Low complexity" evidence="1">
    <location>
        <begin position="19"/>
        <end position="39"/>
    </location>
</feature>
<reference evidence="2" key="1">
    <citation type="journal article" date="2022" name="Int. J. Mol. Sci.">
        <title>Draft Genome of Tanacetum Coccineum: Genomic Comparison of Closely Related Tanacetum-Family Plants.</title>
        <authorList>
            <person name="Yamashiro T."/>
            <person name="Shiraishi A."/>
            <person name="Nakayama K."/>
            <person name="Satake H."/>
        </authorList>
    </citation>
    <scope>NUCLEOTIDE SEQUENCE</scope>
</reference>
<feature type="compositionally biased region" description="Low complexity" evidence="1">
    <location>
        <begin position="49"/>
        <end position="59"/>
    </location>
</feature>
<feature type="region of interest" description="Disordered" evidence="1">
    <location>
        <begin position="1"/>
        <end position="77"/>
    </location>
</feature>